<proteinExistence type="predicted"/>
<dbReference type="EMBL" id="CABPRU010000014">
    <property type="protein sequence ID" value="VVE44232.1"/>
    <property type="molecule type" value="Genomic_DNA"/>
</dbReference>
<feature type="domain" description="Fumarylacetoacetase-like C-terminal" evidence="2">
    <location>
        <begin position="92"/>
        <end position="266"/>
    </location>
</feature>
<evidence type="ECO:0000256" key="1">
    <source>
        <dbReference type="ARBA" id="ARBA00023239"/>
    </source>
</evidence>
<reference evidence="3 4" key="1">
    <citation type="submission" date="2019-08" db="EMBL/GenBank/DDBJ databases">
        <authorList>
            <person name="Peeters C."/>
        </authorList>
    </citation>
    <scope>NUCLEOTIDE SEQUENCE [LARGE SCALE GENOMIC DNA]</scope>
    <source>
        <strain evidence="3 4">LMG 31013</strain>
    </source>
</reference>
<accession>A0A5E4Y781</accession>
<keyword evidence="1" id="KW-0456">Lyase</keyword>
<dbReference type="InterPro" id="IPR050772">
    <property type="entry name" value="Hydratase-Decarb/MhpD_sf"/>
</dbReference>
<dbReference type="RefSeq" id="WP_150614700.1">
    <property type="nucleotide sequence ID" value="NZ_CABPRU010000014.1"/>
</dbReference>
<dbReference type="GO" id="GO:0005737">
    <property type="term" value="C:cytoplasm"/>
    <property type="evidence" value="ECO:0007669"/>
    <property type="project" value="TreeGrafter"/>
</dbReference>
<dbReference type="GO" id="GO:0008684">
    <property type="term" value="F:2-oxopent-4-enoate hydratase activity"/>
    <property type="evidence" value="ECO:0007669"/>
    <property type="project" value="TreeGrafter"/>
</dbReference>
<dbReference type="OrthoDB" id="9792137at2"/>
<evidence type="ECO:0000259" key="2">
    <source>
        <dbReference type="Pfam" id="PF01557"/>
    </source>
</evidence>
<dbReference type="SUPFAM" id="SSF56529">
    <property type="entry name" value="FAH"/>
    <property type="match status" value="1"/>
</dbReference>
<dbReference type="InterPro" id="IPR011234">
    <property type="entry name" value="Fumarylacetoacetase-like_C"/>
</dbReference>
<evidence type="ECO:0000313" key="4">
    <source>
        <dbReference type="Proteomes" id="UP000334380"/>
    </source>
</evidence>
<keyword evidence="4" id="KW-1185">Reference proteome</keyword>
<protein>
    <submittedName>
        <fullName evidence="3">2-keto-4-pentenoate hydratase</fullName>
    </submittedName>
</protein>
<dbReference type="AlphaFoldDB" id="A0A5E4Y781"/>
<dbReference type="Proteomes" id="UP000334380">
    <property type="component" value="Unassembled WGS sequence"/>
</dbReference>
<dbReference type="PANTHER" id="PTHR30143:SF0">
    <property type="entry name" value="2-KETO-4-PENTENOATE HYDRATASE"/>
    <property type="match status" value="1"/>
</dbReference>
<sequence length="275" mass="29090">MSAPSPRDATSQVRLQQAADALHDAERSHRFIAPLRETYAPLTIDDAYAIQRINTERRLAAGRRIVGCKIGLTSVAVQKQLGVDQPDFGLLFDDMGYGDGEPIPAAILTQPKIEAEIAFVIGRDLDVDNPGQLDVIHAIEYALPALEIVGSRVADWNIRITDTIADNASSSAYVIGNTPKTLADFDVRMCGMVMERRGEPVSVGAGAACLGSPINAVVWLARTMAALGTPLKAGDLVLSGALGPMAAVTPGDIFETRINGLGSVRAVFEPASEAA</sequence>
<name>A0A5E4Y781_9BURK</name>
<dbReference type="Pfam" id="PF01557">
    <property type="entry name" value="FAA_hydrolase"/>
    <property type="match status" value="1"/>
</dbReference>
<gene>
    <name evidence="3" type="ORF">PTE31013_04340</name>
</gene>
<dbReference type="PANTHER" id="PTHR30143">
    <property type="entry name" value="ACID HYDRATASE"/>
    <property type="match status" value="1"/>
</dbReference>
<dbReference type="Gene3D" id="3.90.850.10">
    <property type="entry name" value="Fumarylacetoacetase-like, C-terminal domain"/>
    <property type="match status" value="1"/>
</dbReference>
<evidence type="ECO:0000313" key="3">
    <source>
        <dbReference type="EMBL" id="VVE44232.1"/>
    </source>
</evidence>
<dbReference type="InterPro" id="IPR036663">
    <property type="entry name" value="Fumarylacetoacetase_C_sf"/>
</dbReference>
<organism evidence="3 4">
    <name type="scientific">Pandoraea terrigena</name>
    <dbReference type="NCBI Taxonomy" id="2508292"/>
    <lineage>
        <taxon>Bacteria</taxon>
        <taxon>Pseudomonadati</taxon>
        <taxon>Pseudomonadota</taxon>
        <taxon>Betaproteobacteria</taxon>
        <taxon>Burkholderiales</taxon>
        <taxon>Burkholderiaceae</taxon>
        <taxon>Pandoraea</taxon>
    </lineage>
</organism>